<evidence type="ECO:0000259" key="10">
    <source>
        <dbReference type="PROSITE" id="PS50928"/>
    </source>
</evidence>
<feature type="transmembrane region" description="Helical" evidence="9">
    <location>
        <begin position="28"/>
        <end position="49"/>
    </location>
</feature>
<dbReference type="AlphaFoldDB" id="A0A2P7BFI3"/>
<dbReference type="Pfam" id="PF00528">
    <property type="entry name" value="BPD_transp_1"/>
    <property type="match status" value="1"/>
</dbReference>
<evidence type="ECO:0000256" key="8">
    <source>
        <dbReference type="ARBA" id="ARBA00023136"/>
    </source>
</evidence>
<dbReference type="CDD" id="cd06261">
    <property type="entry name" value="TM_PBP2"/>
    <property type="match status" value="1"/>
</dbReference>
<dbReference type="EMBL" id="PGGM01000003">
    <property type="protein sequence ID" value="PSH65189.1"/>
    <property type="molecule type" value="Genomic_DNA"/>
</dbReference>
<keyword evidence="4" id="KW-1003">Cell membrane</keyword>
<feature type="transmembrane region" description="Helical" evidence="9">
    <location>
        <begin position="367"/>
        <end position="386"/>
    </location>
</feature>
<evidence type="ECO:0000256" key="6">
    <source>
        <dbReference type="ARBA" id="ARBA00022970"/>
    </source>
</evidence>
<dbReference type="InterPro" id="IPR010065">
    <property type="entry name" value="AA_ABC_transptr_permease_3TM"/>
</dbReference>
<evidence type="ECO:0000256" key="1">
    <source>
        <dbReference type="ARBA" id="ARBA00004429"/>
    </source>
</evidence>
<proteinExistence type="inferred from homology"/>
<evidence type="ECO:0000256" key="9">
    <source>
        <dbReference type="RuleBase" id="RU363032"/>
    </source>
</evidence>
<evidence type="ECO:0000313" key="12">
    <source>
        <dbReference type="Proteomes" id="UP000241764"/>
    </source>
</evidence>
<evidence type="ECO:0000256" key="7">
    <source>
        <dbReference type="ARBA" id="ARBA00022989"/>
    </source>
</evidence>
<dbReference type="InterPro" id="IPR043429">
    <property type="entry name" value="ArtM/GltK/GlnP/TcyL/YhdX-like"/>
</dbReference>
<dbReference type="PANTHER" id="PTHR30614:SF37">
    <property type="entry name" value="AMINO-ACID ABC TRANSPORTER PERMEASE PROTEIN YHDX-RELATED"/>
    <property type="match status" value="1"/>
</dbReference>
<keyword evidence="5 9" id="KW-0812">Transmembrane</keyword>
<dbReference type="InterPro" id="IPR000515">
    <property type="entry name" value="MetI-like"/>
</dbReference>
<dbReference type="GO" id="GO:0022857">
    <property type="term" value="F:transmembrane transporter activity"/>
    <property type="evidence" value="ECO:0007669"/>
    <property type="project" value="InterPro"/>
</dbReference>
<feature type="transmembrane region" description="Helical" evidence="9">
    <location>
        <begin position="224"/>
        <end position="247"/>
    </location>
</feature>
<protein>
    <submittedName>
        <fullName evidence="11">Amino acid ABC transporter permease</fullName>
    </submittedName>
</protein>
<accession>A0A2P7BFI3</accession>
<evidence type="ECO:0000256" key="4">
    <source>
        <dbReference type="ARBA" id="ARBA00022475"/>
    </source>
</evidence>
<keyword evidence="12" id="KW-1185">Reference proteome</keyword>
<dbReference type="NCBIfam" id="TIGR01726">
    <property type="entry name" value="HEQRo_perm_3TM"/>
    <property type="match status" value="1"/>
</dbReference>
<feature type="transmembrane region" description="Helical" evidence="9">
    <location>
        <begin position="190"/>
        <end position="212"/>
    </location>
</feature>
<dbReference type="SUPFAM" id="SSF161098">
    <property type="entry name" value="MetI-like"/>
    <property type="match status" value="2"/>
</dbReference>
<dbReference type="PROSITE" id="PS50928">
    <property type="entry name" value="ABC_TM1"/>
    <property type="match status" value="1"/>
</dbReference>
<dbReference type="InterPro" id="IPR035906">
    <property type="entry name" value="MetI-like_sf"/>
</dbReference>
<comment type="caution">
    <text evidence="11">The sequence shown here is derived from an EMBL/GenBank/DDBJ whole genome shotgun (WGS) entry which is preliminary data.</text>
</comment>
<keyword evidence="6" id="KW-0029">Amino-acid transport</keyword>
<comment type="subcellular location">
    <subcellularLocation>
        <location evidence="1">Cell inner membrane</location>
        <topology evidence="1">Multi-pass membrane protein</topology>
    </subcellularLocation>
    <subcellularLocation>
        <location evidence="9">Cell membrane</location>
        <topology evidence="9">Multi-pass membrane protein</topology>
    </subcellularLocation>
</comment>
<organism evidence="11 12">
    <name type="scientific">Phyllobacterium sophorae</name>
    <dbReference type="NCBI Taxonomy" id="1520277"/>
    <lineage>
        <taxon>Bacteria</taxon>
        <taxon>Pseudomonadati</taxon>
        <taxon>Pseudomonadota</taxon>
        <taxon>Alphaproteobacteria</taxon>
        <taxon>Hyphomicrobiales</taxon>
        <taxon>Phyllobacteriaceae</taxon>
        <taxon>Phyllobacterium</taxon>
    </lineage>
</organism>
<keyword evidence="3 9" id="KW-0813">Transport</keyword>
<dbReference type="PANTHER" id="PTHR30614">
    <property type="entry name" value="MEMBRANE COMPONENT OF AMINO ACID ABC TRANSPORTER"/>
    <property type="match status" value="1"/>
</dbReference>
<dbReference type="Proteomes" id="UP000241764">
    <property type="component" value="Unassembled WGS sequence"/>
</dbReference>
<keyword evidence="8 9" id="KW-0472">Membrane</keyword>
<evidence type="ECO:0000313" key="11">
    <source>
        <dbReference type="EMBL" id="PSH65189.1"/>
    </source>
</evidence>
<comment type="similarity">
    <text evidence="2">Belongs to the binding-protein-dependent transport system permease family. HisMQ subfamily.</text>
</comment>
<dbReference type="GO" id="GO:0043190">
    <property type="term" value="C:ATP-binding cassette (ABC) transporter complex"/>
    <property type="evidence" value="ECO:0007669"/>
    <property type="project" value="InterPro"/>
</dbReference>
<evidence type="ECO:0000256" key="3">
    <source>
        <dbReference type="ARBA" id="ARBA00022448"/>
    </source>
</evidence>
<reference evidence="12" key="1">
    <citation type="submission" date="2017-11" db="EMBL/GenBank/DDBJ databases">
        <authorList>
            <person name="Kuznetsova I."/>
            <person name="Sazanova A."/>
            <person name="Chirak E."/>
            <person name="Safronova V."/>
            <person name="Willems A."/>
        </authorList>
    </citation>
    <scope>NUCLEOTIDE SEQUENCE [LARGE SCALE GENOMIC DNA]</scope>
    <source>
        <strain evidence="12">CCBAU 03422</strain>
    </source>
</reference>
<name>A0A2P7BFI3_9HYPH</name>
<gene>
    <name evidence="11" type="ORF">CU103_09225</name>
</gene>
<evidence type="ECO:0000256" key="2">
    <source>
        <dbReference type="ARBA" id="ARBA00010072"/>
    </source>
</evidence>
<feature type="transmembrane region" description="Helical" evidence="9">
    <location>
        <begin position="98"/>
        <end position="122"/>
    </location>
</feature>
<sequence>MSADSTTLKQSMPGPKGSGIFNAFMSWWGHYPVTQFAVLIGLLAIFWAMGSNTVQTMHRLGITPGFGFLHQSANFAIGESLIAYAPSDTFGRAALAGLLNTIAIALSGCVLATVVGVSLGIARLSGNFLLAGLVRWYVEVVRNTPLLLQLFFWSAVTHAFPAPRQAFNPFGVIFLSNRGISVPSLRVEGLSISAVVLSILIVFAAALSLARYRTGKPIERIGPWGVVFLALLGFVVAFLFGGAQANIDVPALRGFNITGGLNLTPEFAALLIGLVVNSSATIAEIVRSGIQSVPAGQWEAARSLGLQPGKIMRLVILPQALRVIIPLMTSSYLDLTKNSSLAVAIGFPDLVSVLNTTANQSGQVLEALAIIVVSYLTLNLAVSAIMNRYNQRIESRGFLPR</sequence>
<dbReference type="GO" id="GO:0006865">
    <property type="term" value="P:amino acid transport"/>
    <property type="evidence" value="ECO:0007669"/>
    <property type="project" value="UniProtKB-KW"/>
</dbReference>
<evidence type="ECO:0000256" key="5">
    <source>
        <dbReference type="ARBA" id="ARBA00022692"/>
    </source>
</evidence>
<feature type="domain" description="ABC transmembrane type-1" evidence="10">
    <location>
        <begin position="98"/>
        <end position="386"/>
    </location>
</feature>
<dbReference type="OrthoDB" id="9808531at2"/>
<dbReference type="Gene3D" id="1.10.3720.10">
    <property type="entry name" value="MetI-like"/>
    <property type="match status" value="2"/>
</dbReference>
<keyword evidence="7 9" id="KW-1133">Transmembrane helix</keyword>
<dbReference type="RefSeq" id="WP_106663604.1">
    <property type="nucleotide sequence ID" value="NZ_PGGM01000003.1"/>
</dbReference>